<reference evidence="2" key="1">
    <citation type="submission" date="2013-07" db="EMBL/GenBank/DDBJ databases">
        <title>The genome of Eucalyptus grandis.</title>
        <authorList>
            <person name="Schmutz J."/>
            <person name="Hayes R."/>
            <person name="Myburg A."/>
            <person name="Tuskan G."/>
            <person name="Grattapaglia D."/>
            <person name="Rokhsar D.S."/>
        </authorList>
    </citation>
    <scope>NUCLEOTIDE SEQUENCE</scope>
    <source>
        <tissue evidence="2">Leaf extractions</tissue>
    </source>
</reference>
<gene>
    <name evidence="2" type="ORF">EUGRSUZ_J03048</name>
</gene>
<evidence type="ECO:0000256" key="1">
    <source>
        <dbReference type="SAM" id="MobiDB-lite"/>
    </source>
</evidence>
<dbReference type="Gramene" id="KCW53805">
    <property type="protein sequence ID" value="KCW53805"/>
    <property type="gene ID" value="EUGRSUZ_J03048"/>
</dbReference>
<dbReference type="AlphaFoldDB" id="A0A059AK71"/>
<accession>A0A059AK71</accession>
<name>A0A059AK71_EUCGR</name>
<protein>
    <submittedName>
        <fullName evidence="2">Uncharacterized protein</fullName>
    </submittedName>
</protein>
<evidence type="ECO:0000313" key="2">
    <source>
        <dbReference type="EMBL" id="KCW53805.1"/>
    </source>
</evidence>
<proteinExistence type="predicted"/>
<dbReference type="InParanoid" id="A0A059AK71"/>
<organism evidence="2">
    <name type="scientific">Eucalyptus grandis</name>
    <name type="common">Flooded gum</name>
    <dbReference type="NCBI Taxonomy" id="71139"/>
    <lineage>
        <taxon>Eukaryota</taxon>
        <taxon>Viridiplantae</taxon>
        <taxon>Streptophyta</taxon>
        <taxon>Embryophyta</taxon>
        <taxon>Tracheophyta</taxon>
        <taxon>Spermatophyta</taxon>
        <taxon>Magnoliopsida</taxon>
        <taxon>eudicotyledons</taxon>
        <taxon>Gunneridae</taxon>
        <taxon>Pentapetalae</taxon>
        <taxon>rosids</taxon>
        <taxon>malvids</taxon>
        <taxon>Myrtales</taxon>
        <taxon>Myrtaceae</taxon>
        <taxon>Myrtoideae</taxon>
        <taxon>Eucalypteae</taxon>
        <taxon>Eucalyptus</taxon>
    </lineage>
</organism>
<dbReference type="EMBL" id="KK198762">
    <property type="protein sequence ID" value="KCW53805.1"/>
    <property type="molecule type" value="Genomic_DNA"/>
</dbReference>
<sequence length="71" mass="8403">MINRTLARRCAGEGTGHQESIAEEDEQENLFLPLFIFYFYFRRLPSVLSRLTFVFFSFRFPKNRKKSSSSS</sequence>
<feature type="region of interest" description="Disordered" evidence="1">
    <location>
        <begin position="1"/>
        <end position="21"/>
    </location>
</feature>